<dbReference type="Proteomes" id="UP001163321">
    <property type="component" value="Chromosome 1"/>
</dbReference>
<accession>A0ACC0WQH4</accession>
<evidence type="ECO:0000313" key="1">
    <source>
        <dbReference type="EMBL" id="KAI9921130.1"/>
    </source>
</evidence>
<sequence length="439" mass="50301">MNLEQENASLREALRVLQERYDRLDLSTAKKIQDLRDENEILAEANQLLLEKQSSQSQKLDTTCVFRVPDELLLPGTELEIHQIMTVDKVHSFGNLLSVSAHATKYEIVITGGADKSICVHNWKSGKKLCHVETTSPVLALAFNPHREYANFFVAAGMDARHALYKLVEERDEWHIETLCHFHDHSRPGTFRVAWSESGRMFATGSRDKSVNIYQCSEIVKGQSERYIKIKSFYFNGTVEAIVFAPTDKIQDDQENSNHESLVIAVRDDCYVHYVNCSTLEKDRVNMNPDGIEHVSYTIMDLSISPSGKYLLAATDSDRNFIFSVRHQCIKKQSRMRKLIRKNTVLRSFYGHKAGPYSQPRATWHPSEKYVISNNEENGAIFVWSIASERIVRTLDAHDGLVRDLVYLKSDSPVLITVSYDKRLKVWESPLAKTRLEFI</sequence>
<evidence type="ECO:0000313" key="2">
    <source>
        <dbReference type="Proteomes" id="UP001163321"/>
    </source>
</evidence>
<protein>
    <submittedName>
        <fullName evidence="1">Uncharacterized protein</fullName>
    </submittedName>
</protein>
<gene>
    <name evidence="1" type="ORF">PsorP6_000923</name>
</gene>
<dbReference type="EMBL" id="CM047580">
    <property type="protein sequence ID" value="KAI9921130.1"/>
    <property type="molecule type" value="Genomic_DNA"/>
</dbReference>
<organism evidence="1 2">
    <name type="scientific">Peronosclerospora sorghi</name>
    <dbReference type="NCBI Taxonomy" id="230839"/>
    <lineage>
        <taxon>Eukaryota</taxon>
        <taxon>Sar</taxon>
        <taxon>Stramenopiles</taxon>
        <taxon>Oomycota</taxon>
        <taxon>Peronosporomycetes</taxon>
        <taxon>Peronosporales</taxon>
        <taxon>Peronosporaceae</taxon>
        <taxon>Peronosclerospora</taxon>
    </lineage>
</organism>
<keyword evidence="2" id="KW-1185">Reference proteome</keyword>
<proteinExistence type="predicted"/>
<comment type="caution">
    <text evidence="1">The sequence shown here is derived from an EMBL/GenBank/DDBJ whole genome shotgun (WGS) entry which is preliminary data.</text>
</comment>
<name>A0ACC0WQH4_9STRA</name>
<reference evidence="1 2" key="1">
    <citation type="journal article" date="2022" name="bioRxiv">
        <title>The genome of the oomycete Peronosclerospora sorghi, a cosmopolitan pathogen of maize and sorghum, is inflated with dispersed pseudogenes.</title>
        <authorList>
            <person name="Fletcher K."/>
            <person name="Martin F."/>
            <person name="Isakeit T."/>
            <person name="Cavanaugh K."/>
            <person name="Magill C."/>
            <person name="Michelmore R."/>
        </authorList>
    </citation>
    <scope>NUCLEOTIDE SEQUENCE [LARGE SCALE GENOMIC DNA]</scope>
    <source>
        <strain evidence="1">P6</strain>
    </source>
</reference>